<dbReference type="InterPro" id="IPR036915">
    <property type="entry name" value="Cyclin-like_sf"/>
</dbReference>
<dbReference type="InterPro" id="IPR013763">
    <property type="entry name" value="Cyclin-like_dom"/>
</dbReference>
<evidence type="ECO:0000256" key="2">
    <source>
        <dbReference type="ARBA" id="ARBA00022527"/>
    </source>
</evidence>
<keyword evidence="5 8" id="KW-0418">Kinase</keyword>
<evidence type="ECO:0000256" key="5">
    <source>
        <dbReference type="ARBA" id="ARBA00022777"/>
    </source>
</evidence>
<name>A0A2I2L4J2_9VIRU</name>
<evidence type="ECO:0000256" key="3">
    <source>
        <dbReference type="ARBA" id="ARBA00022679"/>
    </source>
</evidence>
<feature type="domain" description="Protein kinase" evidence="7">
    <location>
        <begin position="4"/>
        <end position="280"/>
    </location>
</feature>
<protein>
    <submittedName>
        <fullName evidence="8">Cyclin-dependent kinase</fullName>
    </submittedName>
</protein>
<evidence type="ECO:0000256" key="6">
    <source>
        <dbReference type="ARBA" id="ARBA00022840"/>
    </source>
</evidence>
<evidence type="ECO:0000256" key="1">
    <source>
        <dbReference type="ARBA" id="ARBA00006485"/>
    </source>
</evidence>
<dbReference type="EMBL" id="LT906555">
    <property type="protein sequence ID" value="SNW62420.1"/>
    <property type="molecule type" value="Genomic_DNA"/>
</dbReference>
<dbReference type="InterPro" id="IPR008271">
    <property type="entry name" value="Ser/Thr_kinase_AS"/>
</dbReference>
<evidence type="ECO:0000256" key="4">
    <source>
        <dbReference type="ARBA" id="ARBA00022741"/>
    </source>
</evidence>
<dbReference type="Gene3D" id="1.10.472.10">
    <property type="entry name" value="Cyclin-like"/>
    <property type="match status" value="1"/>
</dbReference>
<evidence type="ECO:0000259" key="7">
    <source>
        <dbReference type="PROSITE" id="PS50011"/>
    </source>
</evidence>
<dbReference type="InterPro" id="IPR000719">
    <property type="entry name" value="Prot_kinase_dom"/>
</dbReference>
<evidence type="ECO:0000313" key="9">
    <source>
        <dbReference type="Proteomes" id="UP000236316"/>
    </source>
</evidence>
<dbReference type="Gene3D" id="3.30.200.20">
    <property type="entry name" value="Phosphorylase Kinase, domain 1"/>
    <property type="match status" value="1"/>
</dbReference>
<keyword evidence="6" id="KW-0067">ATP-binding</keyword>
<dbReference type="InterPro" id="IPR050108">
    <property type="entry name" value="CDK"/>
</dbReference>
<keyword evidence="9" id="KW-1185">Reference proteome</keyword>
<dbReference type="Proteomes" id="UP000236316">
    <property type="component" value="Segment"/>
</dbReference>
<dbReference type="Pfam" id="PF00069">
    <property type="entry name" value="Pkinase"/>
    <property type="match status" value="1"/>
</dbReference>
<keyword evidence="2" id="KW-0723">Serine/threonine-protein kinase</keyword>
<keyword evidence="4" id="KW-0547">Nucleotide-binding</keyword>
<dbReference type="PANTHER" id="PTHR24056:SF508">
    <property type="entry name" value="CYCLIN-DEPENDENT KINASE 10"/>
    <property type="match status" value="1"/>
</dbReference>
<proteinExistence type="inferred from homology"/>
<keyword evidence="3" id="KW-0808">Transferase</keyword>
<comment type="similarity">
    <text evidence="1">Belongs to the protein kinase superfamily. CMGC Ser/Thr protein kinase family. CDC2/CDKX subfamily.</text>
</comment>
<dbReference type="GO" id="GO:0004674">
    <property type="term" value="F:protein serine/threonine kinase activity"/>
    <property type="evidence" value="ECO:0007669"/>
    <property type="project" value="UniProtKB-KW"/>
</dbReference>
<accession>A0A2I2L4J2</accession>
<dbReference type="SMART" id="SM00385">
    <property type="entry name" value="CYCLIN"/>
    <property type="match status" value="1"/>
</dbReference>
<dbReference type="FunFam" id="1.10.510.10:FF:000624">
    <property type="entry name" value="Mitogen-activated protein kinase"/>
    <property type="match status" value="1"/>
</dbReference>
<dbReference type="SMART" id="SM00220">
    <property type="entry name" value="S_TKc"/>
    <property type="match status" value="1"/>
</dbReference>
<dbReference type="GO" id="GO:0005524">
    <property type="term" value="F:ATP binding"/>
    <property type="evidence" value="ECO:0007669"/>
    <property type="project" value="UniProtKB-KW"/>
</dbReference>
<organism evidence="8">
    <name type="scientific">Orpheovirus IHUMI-LCC2</name>
    <dbReference type="NCBI Taxonomy" id="2023057"/>
    <lineage>
        <taxon>Viruses</taxon>
        <taxon>Varidnaviria</taxon>
        <taxon>Bamfordvirae</taxon>
        <taxon>Nucleocytoviricota</taxon>
        <taxon>Megaviricetes</taxon>
        <taxon>Pimascovirales</taxon>
        <taxon>Ocovirineae</taxon>
        <taxon>Orpheoviridae</taxon>
        <taxon>Alphaorpheovirus</taxon>
        <taxon>Alphaorpheovirus massiliense</taxon>
    </lineage>
</organism>
<dbReference type="PANTHER" id="PTHR24056">
    <property type="entry name" value="CELL DIVISION PROTEIN KINASE"/>
    <property type="match status" value="1"/>
</dbReference>
<dbReference type="SUPFAM" id="SSF47954">
    <property type="entry name" value="Cyclin-like"/>
    <property type="match status" value="1"/>
</dbReference>
<evidence type="ECO:0000313" key="8">
    <source>
        <dbReference type="EMBL" id="SNW62420.1"/>
    </source>
</evidence>
<dbReference type="OrthoDB" id="8955at10239"/>
<dbReference type="SUPFAM" id="SSF56112">
    <property type="entry name" value="Protein kinase-like (PK-like)"/>
    <property type="match status" value="1"/>
</dbReference>
<gene>
    <name evidence="8" type="ORF">ORPV_516</name>
</gene>
<dbReference type="InterPro" id="IPR006671">
    <property type="entry name" value="Cyclin_N"/>
</dbReference>
<dbReference type="PROSITE" id="PS50011">
    <property type="entry name" value="PROTEIN_KINASE_DOM"/>
    <property type="match status" value="1"/>
</dbReference>
<dbReference type="KEGG" id="vg:35382313"/>
<dbReference type="Pfam" id="PF00134">
    <property type="entry name" value="Cyclin_N"/>
    <property type="match status" value="1"/>
</dbReference>
<dbReference type="Gene3D" id="1.10.510.10">
    <property type="entry name" value="Transferase(Phosphotransferase) domain 1"/>
    <property type="match status" value="1"/>
</dbReference>
<dbReference type="PROSITE" id="PS00108">
    <property type="entry name" value="PROTEIN_KINASE_ST"/>
    <property type="match status" value="1"/>
</dbReference>
<dbReference type="InterPro" id="IPR011009">
    <property type="entry name" value="Kinase-like_dom_sf"/>
</dbReference>
<sequence length="513" mass="59645">MDDYTKIEYIASGSFGSVSKYTNNTTGNIHCIKKMELDNFPSFIREVVNTRRCKHPNIVPINGAYISTKDDGGSGKCCIIMPYSGTNLRWYTRDHDIPEHQILDYAKQLISAISHMHNNKVIHRDIKPENILIDGNKLYICDFGLSRNITDKGNMTDLVQTIVYRAPEILLGCNTYNEKIDMWSIGCIIAELINDNILFTSLSEIQQLHSIFSKLGTPNSSFLCKYNGANFKVYDPMPIGDIVKTKNDKLLKLCKGLLCIDPEKRLSANDALYILSDDIIPYQIKLYKKKRYRIPPNTEINDKMRKIMYNWMMEVAREQNYSLTTLLNSYQIMDKYHSLQNISRKNYQLYGIVSLSISAALHDVYIISDRDYLALTDCTYTLDEYYKCLQDILSKLDYNVDLVSLSNYCMPVKMLLKIKPILYYLIIYPEAQHLSHQQLCILLNSCYNIYKKYKNNPTSLNKEYINHIIFPYLKDINGIIEKLKEHSDEYNTLYECFQYINILKNDIKINKCV</sequence>
<reference evidence="8" key="1">
    <citation type="submission" date="2017-08" db="EMBL/GenBank/DDBJ databases">
        <authorList>
            <consortium name="Urmite Genomes"/>
        </authorList>
    </citation>
    <scope>NUCLEOTIDE SEQUENCE [LARGE SCALE GENOMIC DNA]</scope>
    <source>
        <strain evidence="8">IHUMI-LCC2</strain>
    </source>
</reference>
<dbReference type="GeneID" id="35382313"/>
<dbReference type="RefSeq" id="YP_009448722.1">
    <property type="nucleotide sequence ID" value="NC_036594.1"/>
</dbReference>